<dbReference type="InterPro" id="IPR037401">
    <property type="entry name" value="SnoaL-like"/>
</dbReference>
<dbReference type="SUPFAM" id="SSF54427">
    <property type="entry name" value="NTF2-like"/>
    <property type="match status" value="1"/>
</dbReference>
<accession>A0A1G9RVX8</accession>
<sequence>MGLGKVPRMIDTPRTRSAAHAYVDAAERRDWDAFAALLADDVIYDMPQSRERIRGKPAFLQFNREYPGDWHLEVRQIVADGRHAAAWLDSRVGDGSQPACVWIELSEEGLITKITDFWPESYDPPYDRSHLVERL</sequence>
<dbReference type="Pfam" id="PF12680">
    <property type="entry name" value="SnoaL_2"/>
    <property type="match status" value="1"/>
</dbReference>
<dbReference type="Proteomes" id="UP000198683">
    <property type="component" value="Unassembled WGS sequence"/>
</dbReference>
<reference evidence="2 3" key="1">
    <citation type="submission" date="2016-10" db="EMBL/GenBank/DDBJ databases">
        <authorList>
            <person name="de Groot N.N."/>
        </authorList>
    </citation>
    <scope>NUCLEOTIDE SEQUENCE [LARGE SCALE GENOMIC DNA]</scope>
    <source>
        <strain evidence="2 3">CGMCC 4.5681</strain>
    </source>
</reference>
<dbReference type="InterPro" id="IPR032710">
    <property type="entry name" value="NTF2-like_dom_sf"/>
</dbReference>
<dbReference type="AlphaFoldDB" id="A0A1G9RVX8"/>
<evidence type="ECO:0000259" key="1">
    <source>
        <dbReference type="Pfam" id="PF12680"/>
    </source>
</evidence>
<proteinExistence type="predicted"/>
<feature type="domain" description="SnoaL-like" evidence="1">
    <location>
        <begin position="20"/>
        <end position="113"/>
    </location>
</feature>
<dbReference type="Gene3D" id="3.10.450.50">
    <property type="match status" value="1"/>
</dbReference>
<organism evidence="2 3">
    <name type="scientific">Nonomuraea maritima</name>
    <dbReference type="NCBI Taxonomy" id="683260"/>
    <lineage>
        <taxon>Bacteria</taxon>
        <taxon>Bacillati</taxon>
        <taxon>Actinomycetota</taxon>
        <taxon>Actinomycetes</taxon>
        <taxon>Streptosporangiales</taxon>
        <taxon>Streptosporangiaceae</taxon>
        <taxon>Nonomuraea</taxon>
    </lineage>
</organism>
<evidence type="ECO:0000313" key="2">
    <source>
        <dbReference type="EMBL" id="SDM27373.1"/>
    </source>
</evidence>
<dbReference type="STRING" id="683260.SAMN05421874_14929"/>
<keyword evidence="2" id="KW-0413">Isomerase</keyword>
<gene>
    <name evidence="2" type="ORF">SAMN05421874_14929</name>
</gene>
<dbReference type="GO" id="GO:0016853">
    <property type="term" value="F:isomerase activity"/>
    <property type="evidence" value="ECO:0007669"/>
    <property type="project" value="UniProtKB-KW"/>
</dbReference>
<name>A0A1G9RVX8_9ACTN</name>
<protein>
    <submittedName>
        <fullName evidence="2">Ketosteroid isomerase-related protein</fullName>
    </submittedName>
</protein>
<keyword evidence="3" id="KW-1185">Reference proteome</keyword>
<evidence type="ECO:0000313" key="3">
    <source>
        <dbReference type="Proteomes" id="UP000198683"/>
    </source>
</evidence>
<dbReference type="EMBL" id="FNFB01000049">
    <property type="protein sequence ID" value="SDM27373.1"/>
    <property type="molecule type" value="Genomic_DNA"/>
</dbReference>